<reference evidence="2 3" key="1">
    <citation type="submission" date="2016-07" db="EMBL/GenBank/DDBJ databases">
        <title>Pervasive Adenine N6-methylation of Active Genes in Fungi.</title>
        <authorList>
            <consortium name="DOE Joint Genome Institute"/>
            <person name="Mondo S.J."/>
            <person name="Dannebaum R.O."/>
            <person name="Kuo R.C."/>
            <person name="Labutti K."/>
            <person name="Haridas S."/>
            <person name="Kuo A."/>
            <person name="Salamov A."/>
            <person name="Ahrendt S.R."/>
            <person name="Lipzen A."/>
            <person name="Sullivan W."/>
            <person name="Andreopoulos W.B."/>
            <person name="Clum A."/>
            <person name="Lindquist E."/>
            <person name="Daum C."/>
            <person name="Ramamoorthy G.K."/>
            <person name="Gryganskyi A."/>
            <person name="Culley D."/>
            <person name="Magnuson J.K."/>
            <person name="James T.Y."/>
            <person name="O'Malley M.A."/>
            <person name="Stajich J.E."/>
            <person name="Spatafora J.W."/>
            <person name="Visel A."/>
            <person name="Grigoriev I.V."/>
        </authorList>
    </citation>
    <scope>NUCLEOTIDE SEQUENCE [LARGE SCALE GENOMIC DNA]</scope>
    <source>
        <strain evidence="2 3">NRRL 2496</strain>
    </source>
</reference>
<name>A0A1X2HT68_SYNRA</name>
<keyword evidence="3" id="KW-1185">Reference proteome</keyword>
<dbReference type="InParanoid" id="A0A1X2HT68"/>
<dbReference type="Proteomes" id="UP000242180">
    <property type="component" value="Unassembled WGS sequence"/>
</dbReference>
<dbReference type="EMBL" id="MCGN01000001">
    <property type="protein sequence ID" value="ORZ02792.1"/>
    <property type="molecule type" value="Genomic_DNA"/>
</dbReference>
<evidence type="ECO:0000313" key="3">
    <source>
        <dbReference type="Proteomes" id="UP000242180"/>
    </source>
</evidence>
<sequence>MPQHPPPTPNDPQSELELIEQSFNNMVNGAFSLFFRQVFEPVVDEVSRDMPQSTIEANGAFDGSDFRRLAHKSKQRQRQPEDSDSNKYHEPDTRGARKTPDELVSGGAWDERSPAPLPALGRSPMMDLFQLLVSEPDVVPAQERRVMQEQYPETQNTWMFSSSSQRTSVQADGTEETVSTTTRNGVTETIRRVRYPDGSTEEFQEQRPVNTQGPFGFLTSSTSVPASGPLQDTEYPRRPSGMLSRLWGRWFGQ</sequence>
<accession>A0A1X2HT68</accession>
<dbReference type="OMA" id="PGAKQIG"/>
<dbReference type="OrthoDB" id="2441427at2759"/>
<feature type="compositionally biased region" description="Basic and acidic residues" evidence="1">
    <location>
        <begin position="78"/>
        <end position="101"/>
    </location>
</feature>
<feature type="region of interest" description="Disordered" evidence="1">
    <location>
        <begin position="54"/>
        <end position="118"/>
    </location>
</feature>
<proteinExistence type="predicted"/>
<feature type="region of interest" description="Disordered" evidence="1">
    <location>
        <begin position="199"/>
        <end position="239"/>
    </location>
</feature>
<feature type="compositionally biased region" description="Polar residues" evidence="1">
    <location>
        <begin position="207"/>
        <end position="225"/>
    </location>
</feature>
<gene>
    <name evidence="2" type="ORF">BCR43DRAFT_482177</name>
</gene>
<protein>
    <submittedName>
        <fullName evidence="2">Uncharacterized protein</fullName>
    </submittedName>
</protein>
<organism evidence="2 3">
    <name type="scientific">Syncephalastrum racemosum</name>
    <name type="common">Filamentous fungus</name>
    <dbReference type="NCBI Taxonomy" id="13706"/>
    <lineage>
        <taxon>Eukaryota</taxon>
        <taxon>Fungi</taxon>
        <taxon>Fungi incertae sedis</taxon>
        <taxon>Mucoromycota</taxon>
        <taxon>Mucoromycotina</taxon>
        <taxon>Mucoromycetes</taxon>
        <taxon>Mucorales</taxon>
        <taxon>Syncephalastraceae</taxon>
        <taxon>Syncephalastrum</taxon>
    </lineage>
</organism>
<evidence type="ECO:0000256" key="1">
    <source>
        <dbReference type="SAM" id="MobiDB-lite"/>
    </source>
</evidence>
<dbReference type="AlphaFoldDB" id="A0A1X2HT68"/>
<evidence type="ECO:0000313" key="2">
    <source>
        <dbReference type="EMBL" id="ORZ02792.1"/>
    </source>
</evidence>
<comment type="caution">
    <text evidence="2">The sequence shown here is derived from an EMBL/GenBank/DDBJ whole genome shotgun (WGS) entry which is preliminary data.</text>
</comment>